<keyword evidence="7 8" id="KW-0924">Ammonia transport</keyword>
<dbReference type="Gene3D" id="1.10.3430.10">
    <property type="entry name" value="Ammonium transporter AmtB like domains"/>
    <property type="match status" value="1"/>
</dbReference>
<evidence type="ECO:0000256" key="5">
    <source>
        <dbReference type="ARBA" id="ARBA00022989"/>
    </source>
</evidence>
<feature type="domain" description="Ammonium transporter AmtB-like" evidence="10">
    <location>
        <begin position="30"/>
        <end position="427"/>
    </location>
</feature>
<feature type="transmembrane region" description="Helical" evidence="8">
    <location>
        <begin position="281"/>
        <end position="298"/>
    </location>
</feature>
<feature type="compositionally biased region" description="Basic and acidic residues" evidence="9">
    <location>
        <begin position="479"/>
        <end position="488"/>
    </location>
</feature>
<dbReference type="GO" id="GO:0008519">
    <property type="term" value="F:ammonium channel activity"/>
    <property type="evidence" value="ECO:0007669"/>
    <property type="project" value="InterPro"/>
</dbReference>
<feature type="transmembrane region" description="Helical" evidence="8">
    <location>
        <begin position="140"/>
        <end position="162"/>
    </location>
</feature>
<keyword evidence="12" id="KW-1185">Reference proteome</keyword>
<organism evidence="11 12">
    <name type="scientific">Littorina saxatilis</name>
    <dbReference type="NCBI Taxonomy" id="31220"/>
    <lineage>
        <taxon>Eukaryota</taxon>
        <taxon>Metazoa</taxon>
        <taxon>Spiralia</taxon>
        <taxon>Lophotrochozoa</taxon>
        <taxon>Mollusca</taxon>
        <taxon>Gastropoda</taxon>
        <taxon>Caenogastropoda</taxon>
        <taxon>Littorinimorpha</taxon>
        <taxon>Littorinoidea</taxon>
        <taxon>Littorinidae</taxon>
        <taxon>Littorina</taxon>
    </lineage>
</organism>
<dbReference type="InterPro" id="IPR001905">
    <property type="entry name" value="Ammonium_transpt"/>
</dbReference>
<feature type="region of interest" description="Disordered" evidence="9">
    <location>
        <begin position="529"/>
        <end position="597"/>
    </location>
</feature>
<comment type="similarity">
    <text evidence="2 8">Belongs to the ammonia transporter channel (TC 1.A.11.2) family.</text>
</comment>
<evidence type="ECO:0000313" key="11">
    <source>
        <dbReference type="EMBL" id="KAK7116004.1"/>
    </source>
</evidence>
<feature type="compositionally biased region" description="Basic and acidic residues" evidence="9">
    <location>
        <begin position="578"/>
        <end position="587"/>
    </location>
</feature>
<evidence type="ECO:0000259" key="10">
    <source>
        <dbReference type="Pfam" id="PF00909"/>
    </source>
</evidence>
<dbReference type="FunFam" id="1.10.3430.10:FF:000008">
    <property type="entry name" value="Ammonium transporter"/>
    <property type="match status" value="1"/>
</dbReference>
<feature type="transmembrane region" description="Helical" evidence="8">
    <location>
        <begin position="253"/>
        <end position="274"/>
    </location>
</feature>
<evidence type="ECO:0000256" key="8">
    <source>
        <dbReference type="RuleBase" id="RU362002"/>
    </source>
</evidence>
<protein>
    <recommendedName>
        <fullName evidence="8">Ammonium transporter</fullName>
    </recommendedName>
</protein>
<evidence type="ECO:0000256" key="4">
    <source>
        <dbReference type="ARBA" id="ARBA00022692"/>
    </source>
</evidence>
<evidence type="ECO:0000313" key="12">
    <source>
        <dbReference type="Proteomes" id="UP001374579"/>
    </source>
</evidence>
<feature type="transmembrane region" description="Helical" evidence="8">
    <location>
        <begin position="213"/>
        <end position="233"/>
    </location>
</feature>
<feature type="transmembrane region" description="Helical" evidence="8">
    <location>
        <begin position="334"/>
        <end position="355"/>
    </location>
</feature>
<feature type="region of interest" description="Disordered" evidence="9">
    <location>
        <begin position="444"/>
        <end position="496"/>
    </location>
</feature>
<evidence type="ECO:0000256" key="7">
    <source>
        <dbReference type="ARBA" id="ARBA00023177"/>
    </source>
</evidence>
<dbReference type="AlphaFoldDB" id="A0AAN9C3H7"/>
<feature type="transmembrane region" description="Helical" evidence="8">
    <location>
        <begin position="111"/>
        <end position="133"/>
    </location>
</feature>
<feature type="transmembrane region" description="Helical" evidence="8">
    <location>
        <begin position="66"/>
        <end position="84"/>
    </location>
</feature>
<dbReference type="GO" id="GO:0005886">
    <property type="term" value="C:plasma membrane"/>
    <property type="evidence" value="ECO:0007669"/>
    <property type="project" value="UniProtKB-SubCell"/>
</dbReference>
<dbReference type="PROSITE" id="PS01219">
    <property type="entry name" value="AMMONIUM_TRANSP"/>
    <property type="match status" value="1"/>
</dbReference>
<keyword evidence="6 8" id="KW-0472">Membrane</keyword>
<dbReference type="SUPFAM" id="SSF111352">
    <property type="entry name" value="Ammonium transporter"/>
    <property type="match status" value="1"/>
</dbReference>
<evidence type="ECO:0000256" key="9">
    <source>
        <dbReference type="SAM" id="MobiDB-lite"/>
    </source>
</evidence>
<name>A0AAN9C3H7_9CAEN</name>
<accession>A0AAN9C3H7</accession>
<dbReference type="InterPro" id="IPR029020">
    <property type="entry name" value="Ammonium/urea_transptr"/>
</dbReference>
<feature type="transmembrane region" description="Helical" evidence="8">
    <location>
        <begin position="30"/>
        <end position="54"/>
    </location>
</feature>
<dbReference type="PANTHER" id="PTHR11730">
    <property type="entry name" value="AMMONIUM TRANSPORTER"/>
    <property type="match status" value="1"/>
</dbReference>
<proteinExistence type="inferred from homology"/>
<feature type="compositionally biased region" description="Polar residues" evidence="9">
    <location>
        <begin position="444"/>
        <end position="475"/>
    </location>
</feature>
<dbReference type="Proteomes" id="UP001374579">
    <property type="component" value="Unassembled WGS sequence"/>
</dbReference>
<keyword evidence="3 8" id="KW-0813">Transport</keyword>
<keyword evidence="4 8" id="KW-0812">Transmembrane</keyword>
<dbReference type="InterPro" id="IPR024041">
    <property type="entry name" value="NH4_transpt_AmtB-like_dom"/>
</dbReference>
<evidence type="ECO:0000256" key="6">
    <source>
        <dbReference type="ARBA" id="ARBA00023136"/>
    </source>
</evidence>
<feature type="compositionally biased region" description="Low complexity" evidence="9">
    <location>
        <begin position="537"/>
        <end position="551"/>
    </location>
</feature>
<dbReference type="NCBIfam" id="TIGR00836">
    <property type="entry name" value="amt"/>
    <property type="match status" value="1"/>
</dbReference>
<comment type="caution">
    <text evidence="11">The sequence shown here is derived from an EMBL/GenBank/DDBJ whole genome shotgun (WGS) entry which is preliminary data.</text>
</comment>
<feature type="transmembrane region" description="Helical" evidence="8">
    <location>
        <begin position="375"/>
        <end position="404"/>
    </location>
</feature>
<dbReference type="PANTHER" id="PTHR11730:SF58">
    <property type="entry name" value="AMMONIUM TRANSPORTER"/>
    <property type="match status" value="1"/>
</dbReference>
<sequence length="597" mass="64156">MASKVNSSTATPDGVDNGIKGPVTWDDATWILTSAFIIFTMQSGFGMVESGVVASRNTVNIMVKNVVDVVFGGITYWMFGYALSFGQGPYSNPFCGVGDFFVDTDGEDMGLVYATFVFQLSFATTATTIVSGAMAERTNLTAYIVFSLLNTIVYCIPAHWVWGSNGFLAQLGAVDFAGSGVVHLVGACSGLVATLMLKPRTGRYAPGQQWPSLVNPVNAIMGTFMLWWGWLAFNCGSTFGISGGKWMLASKAAFTTLIASMAGGITGTLVSYLSKRGKYDVGYLINSILGSLVAITASCPLVRSYEAVIIGMVGALCTLGCCRLMDRLQIDDPVCAVAIHGASGLWGLLAVGLFVEDDNLEDLTKNRNGLLKGGGFYLLGIQVLTIVCEVSWSMLTTFLMLLLIDNTLGLRVSLEEERLGADFCEHGLRITTLRLSQLLNNPSASHNPLNSRTNPSASHSPLNSRSNLLEASSSEEVLDDRPRKERNGFRPRSRSVSWFDSNPSLGSVQEINIYGDHVRERTLVKTAIKQNVKGSKKSPSTSSAATSPPSKLGNTKRRAVKGSRLENVANIPAQEIQDGSRNDRISDDLIPPSVLPL</sequence>
<evidence type="ECO:0000256" key="1">
    <source>
        <dbReference type="ARBA" id="ARBA00004141"/>
    </source>
</evidence>
<evidence type="ECO:0000256" key="3">
    <source>
        <dbReference type="ARBA" id="ARBA00022448"/>
    </source>
</evidence>
<reference evidence="11 12" key="1">
    <citation type="submission" date="2024-02" db="EMBL/GenBank/DDBJ databases">
        <title>Chromosome-scale genome assembly of the rough periwinkle Littorina saxatilis.</title>
        <authorList>
            <person name="De Jode A."/>
            <person name="Faria R."/>
            <person name="Formenti G."/>
            <person name="Sims Y."/>
            <person name="Smith T.P."/>
            <person name="Tracey A."/>
            <person name="Wood J.M.D."/>
            <person name="Zagrodzka Z.B."/>
            <person name="Johannesson K."/>
            <person name="Butlin R.K."/>
            <person name="Leder E.H."/>
        </authorList>
    </citation>
    <scope>NUCLEOTIDE SEQUENCE [LARGE SCALE GENOMIC DNA]</scope>
    <source>
        <strain evidence="11">Snail1</strain>
        <tissue evidence="11">Muscle</tissue>
    </source>
</reference>
<evidence type="ECO:0000256" key="2">
    <source>
        <dbReference type="ARBA" id="ARBA00005887"/>
    </source>
</evidence>
<feature type="transmembrane region" description="Helical" evidence="8">
    <location>
        <begin position="168"/>
        <end position="192"/>
    </location>
</feature>
<dbReference type="EMBL" id="JBAMIC010000001">
    <property type="protein sequence ID" value="KAK7116004.1"/>
    <property type="molecule type" value="Genomic_DNA"/>
</dbReference>
<keyword evidence="5 8" id="KW-1133">Transmembrane helix</keyword>
<dbReference type="GO" id="GO:0097272">
    <property type="term" value="P:ammonium homeostasis"/>
    <property type="evidence" value="ECO:0007669"/>
    <property type="project" value="TreeGrafter"/>
</dbReference>
<dbReference type="Pfam" id="PF00909">
    <property type="entry name" value="Ammonium_transp"/>
    <property type="match status" value="1"/>
</dbReference>
<gene>
    <name evidence="11" type="ORF">V1264_001762</name>
</gene>
<dbReference type="InterPro" id="IPR018047">
    <property type="entry name" value="Ammonium_transpt_CS"/>
</dbReference>
<comment type="subcellular location">
    <subcellularLocation>
        <location evidence="8">Cell membrane</location>
        <topology evidence="8">Multi-pass membrane protein</topology>
    </subcellularLocation>
    <subcellularLocation>
        <location evidence="1">Membrane</location>
        <topology evidence="1">Multi-pass membrane protein</topology>
    </subcellularLocation>
</comment>